<dbReference type="EMBL" id="CATNWA010006877">
    <property type="protein sequence ID" value="CAI9553001.1"/>
    <property type="molecule type" value="Genomic_DNA"/>
</dbReference>
<dbReference type="InterPro" id="IPR051877">
    <property type="entry name" value="Centriole_BasalBody_StrucProt"/>
</dbReference>
<evidence type="ECO:0000256" key="4">
    <source>
        <dbReference type="ARBA" id="ARBA00038123"/>
    </source>
</evidence>
<feature type="non-terminal residue" evidence="7">
    <location>
        <position position="117"/>
    </location>
</feature>
<keyword evidence="3" id="KW-0206">Cytoskeleton</keyword>
<evidence type="ECO:0000256" key="2">
    <source>
        <dbReference type="ARBA" id="ARBA00022490"/>
    </source>
</evidence>
<comment type="caution">
    <text evidence="7">The sequence shown here is derived from an EMBL/GenBank/DDBJ whole genome shotgun (WGS) entry which is preliminary data.</text>
</comment>
<dbReference type="Proteomes" id="UP001162483">
    <property type="component" value="Unassembled WGS sequence"/>
</dbReference>
<evidence type="ECO:0000313" key="7">
    <source>
        <dbReference type="EMBL" id="CAI9553001.1"/>
    </source>
</evidence>
<reference evidence="7" key="1">
    <citation type="submission" date="2023-05" db="EMBL/GenBank/DDBJ databases">
        <authorList>
            <person name="Stuckert A."/>
        </authorList>
    </citation>
    <scope>NUCLEOTIDE SEQUENCE</scope>
</reference>
<evidence type="ECO:0000256" key="3">
    <source>
        <dbReference type="ARBA" id="ARBA00023212"/>
    </source>
</evidence>
<keyword evidence="5" id="KW-0175">Coiled coil</keyword>
<dbReference type="PANTHER" id="PTHR20544:SF1">
    <property type="entry name" value="CENTROSOMAL PROTEIN 135KDA"/>
    <property type="match status" value="1"/>
</dbReference>
<gene>
    <name evidence="7" type="ORF">SPARVUS_LOCUS3967687</name>
</gene>
<evidence type="ECO:0000256" key="5">
    <source>
        <dbReference type="SAM" id="Coils"/>
    </source>
</evidence>
<sequence>MRTQYGILRTDRSPSRMDSFVKTLEEERNHYKAELEKLERTLNLRASSQNLSRLESSRRHSSPDKSTGYTSDLWRITRERDELQEMLDRFEKHMIEIQSNVKVLTMERDKCRGLYEQ</sequence>
<accession>A0ABN9BZ46</accession>
<organism evidence="7 8">
    <name type="scientific">Staurois parvus</name>
    <dbReference type="NCBI Taxonomy" id="386267"/>
    <lineage>
        <taxon>Eukaryota</taxon>
        <taxon>Metazoa</taxon>
        <taxon>Chordata</taxon>
        <taxon>Craniata</taxon>
        <taxon>Vertebrata</taxon>
        <taxon>Euteleostomi</taxon>
        <taxon>Amphibia</taxon>
        <taxon>Batrachia</taxon>
        <taxon>Anura</taxon>
        <taxon>Neobatrachia</taxon>
        <taxon>Ranoidea</taxon>
        <taxon>Ranidae</taxon>
        <taxon>Staurois</taxon>
    </lineage>
</organism>
<keyword evidence="8" id="KW-1185">Reference proteome</keyword>
<name>A0ABN9BZ46_9NEOB</name>
<protein>
    <submittedName>
        <fullName evidence="7">Uncharacterized protein</fullName>
    </submittedName>
</protein>
<evidence type="ECO:0000256" key="6">
    <source>
        <dbReference type="SAM" id="MobiDB-lite"/>
    </source>
</evidence>
<keyword evidence="2" id="KW-0963">Cytoplasm</keyword>
<feature type="region of interest" description="Disordered" evidence="6">
    <location>
        <begin position="46"/>
        <end position="69"/>
    </location>
</feature>
<dbReference type="PANTHER" id="PTHR20544">
    <property type="entry name" value="CENTROSOMAL PROTEIN CEP135"/>
    <property type="match status" value="1"/>
</dbReference>
<feature type="coiled-coil region" evidence="5">
    <location>
        <begin position="73"/>
        <end position="100"/>
    </location>
</feature>
<comment type="subcellular location">
    <subcellularLocation>
        <location evidence="1">Cytoplasm</location>
        <location evidence="1">Cytoskeleton</location>
        <location evidence="1">Microtubule organizing center</location>
        <location evidence="1">Centrosome</location>
        <location evidence="1">Centriole</location>
    </subcellularLocation>
</comment>
<evidence type="ECO:0000256" key="1">
    <source>
        <dbReference type="ARBA" id="ARBA00004114"/>
    </source>
</evidence>
<proteinExistence type="inferred from homology"/>
<comment type="similarity">
    <text evidence="4">Belongs to the CEP135/TSGA10 family.</text>
</comment>
<evidence type="ECO:0000313" key="8">
    <source>
        <dbReference type="Proteomes" id="UP001162483"/>
    </source>
</evidence>